<dbReference type="NCBIfam" id="TIGR01024">
    <property type="entry name" value="rplS_bact"/>
    <property type="match status" value="1"/>
</dbReference>
<evidence type="ECO:0000256" key="3">
    <source>
        <dbReference type="ARBA" id="ARBA00022980"/>
    </source>
</evidence>
<evidence type="ECO:0000313" key="8">
    <source>
        <dbReference type="EMBL" id="CRX37283.1"/>
    </source>
</evidence>
<dbReference type="Pfam" id="PF01245">
    <property type="entry name" value="Ribosomal_L19"/>
    <property type="match status" value="1"/>
</dbReference>
<keyword evidence="3 6" id="KW-0689">Ribosomal protein</keyword>
<comment type="similarity">
    <text evidence="2 6 7">Belongs to the bacterial ribosomal protein bL19 family.</text>
</comment>
<dbReference type="GO" id="GO:0003735">
    <property type="term" value="F:structural constituent of ribosome"/>
    <property type="evidence" value="ECO:0007669"/>
    <property type="project" value="InterPro"/>
</dbReference>
<dbReference type="Gene3D" id="2.30.30.790">
    <property type="match status" value="1"/>
</dbReference>
<evidence type="ECO:0000256" key="2">
    <source>
        <dbReference type="ARBA" id="ARBA00005781"/>
    </source>
</evidence>
<dbReference type="PRINTS" id="PR00061">
    <property type="entry name" value="RIBOSOMALL19"/>
</dbReference>
<dbReference type="PANTHER" id="PTHR15680">
    <property type="entry name" value="RIBOSOMAL PROTEIN L19"/>
    <property type="match status" value="1"/>
</dbReference>
<dbReference type="HAMAP" id="MF_00402">
    <property type="entry name" value="Ribosomal_bL19"/>
    <property type="match status" value="1"/>
</dbReference>
<name>A0A0G7ZNH8_9MOLU</name>
<keyword evidence="9" id="KW-1185">Reference proteome</keyword>
<dbReference type="Proteomes" id="UP000242141">
    <property type="component" value="Unassembled WGS sequence"/>
</dbReference>
<evidence type="ECO:0000256" key="7">
    <source>
        <dbReference type="RuleBase" id="RU000559"/>
    </source>
</evidence>
<dbReference type="FunFam" id="2.30.30.790:FF:000001">
    <property type="entry name" value="50S ribosomal protein L19"/>
    <property type="match status" value="1"/>
</dbReference>
<evidence type="ECO:0000256" key="6">
    <source>
        <dbReference type="HAMAP-Rule" id="MF_00402"/>
    </source>
</evidence>
<comment type="function">
    <text evidence="1 6 7">This protein is located at the 30S-50S ribosomal subunit interface and may play a role in the structure and function of the aminoacyl-tRNA binding site.</text>
</comment>
<dbReference type="GO" id="GO:0006412">
    <property type="term" value="P:translation"/>
    <property type="evidence" value="ECO:0007669"/>
    <property type="project" value="UniProtKB-UniRule"/>
</dbReference>
<evidence type="ECO:0000313" key="9">
    <source>
        <dbReference type="Proteomes" id="UP000242141"/>
    </source>
</evidence>
<dbReference type="SUPFAM" id="SSF50104">
    <property type="entry name" value="Translation proteins SH3-like domain"/>
    <property type="match status" value="1"/>
</dbReference>
<accession>A0A0G7ZNH8</accession>
<dbReference type="InterPro" id="IPR001857">
    <property type="entry name" value="Ribosomal_bL19"/>
</dbReference>
<dbReference type="InterPro" id="IPR018257">
    <property type="entry name" value="Ribosomal_bL19_CS"/>
</dbReference>
<protein>
    <recommendedName>
        <fullName evidence="5 6">Large ribosomal subunit protein bL19</fullName>
    </recommendedName>
</protein>
<gene>
    <name evidence="6" type="primary">rplS</name>
    <name evidence="8" type="ORF">HEPPS_05130</name>
</gene>
<keyword evidence="4 6" id="KW-0687">Ribonucleoprotein</keyword>
<sequence length="122" mass="14049">MGANSNLINEITKNQLKIDIPNFKTGDTLRLHIKIKEGAKERIQIFEGFVLKRSKNNSIDATFTVRKESYGIGVEKTFPINSPVIAKIEVLKRGKIRRSKIYYMRNRKGKSARIKTIENKNK</sequence>
<dbReference type="EMBL" id="CWGI01000001">
    <property type="protein sequence ID" value="CRX37283.1"/>
    <property type="molecule type" value="Genomic_DNA"/>
</dbReference>
<dbReference type="PANTHER" id="PTHR15680:SF9">
    <property type="entry name" value="LARGE RIBOSOMAL SUBUNIT PROTEIN BL19M"/>
    <property type="match status" value="1"/>
</dbReference>
<evidence type="ECO:0000256" key="5">
    <source>
        <dbReference type="ARBA" id="ARBA00035171"/>
    </source>
</evidence>
<evidence type="ECO:0000256" key="1">
    <source>
        <dbReference type="ARBA" id="ARBA00002349"/>
    </source>
</evidence>
<evidence type="ECO:0000256" key="4">
    <source>
        <dbReference type="ARBA" id="ARBA00023274"/>
    </source>
</evidence>
<dbReference type="GO" id="GO:0022625">
    <property type="term" value="C:cytosolic large ribosomal subunit"/>
    <property type="evidence" value="ECO:0007669"/>
    <property type="project" value="TreeGrafter"/>
</dbReference>
<dbReference type="PROSITE" id="PS01015">
    <property type="entry name" value="RIBOSOMAL_L19"/>
    <property type="match status" value="1"/>
</dbReference>
<proteinExistence type="inferred from homology"/>
<reference evidence="9" key="1">
    <citation type="submission" date="2015-05" db="EMBL/GenBank/DDBJ databases">
        <authorList>
            <person name="Collingro A."/>
        </authorList>
    </citation>
    <scope>NUCLEOTIDE SEQUENCE [LARGE SCALE GENOMIC DNA]</scope>
    <source>
        <strain evidence="9">Ps</strain>
    </source>
</reference>
<organism evidence="8 9">
    <name type="scientific">Candidatus Hepatoplasma crinochetorum</name>
    <dbReference type="NCBI Taxonomy" id="295596"/>
    <lineage>
        <taxon>Bacteria</taxon>
        <taxon>Bacillati</taxon>
        <taxon>Mycoplasmatota</taxon>
        <taxon>Mollicutes</taxon>
        <taxon>Candidatus Hepatoplasmataceae</taxon>
        <taxon>Candidatus Hepatoplasma</taxon>
    </lineage>
</organism>
<dbReference type="InterPro" id="IPR008991">
    <property type="entry name" value="Translation_prot_SH3-like_sf"/>
</dbReference>
<dbReference type="PIRSF" id="PIRSF002191">
    <property type="entry name" value="Ribosomal_L19"/>
    <property type="match status" value="1"/>
</dbReference>
<dbReference type="AlphaFoldDB" id="A0A0G7ZNH8"/>
<dbReference type="InterPro" id="IPR038657">
    <property type="entry name" value="Ribosomal_bL19_sf"/>
</dbReference>